<keyword evidence="1" id="KW-0472">Membrane</keyword>
<feature type="transmembrane region" description="Helical" evidence="1">
    <location>
        <begin position="83"/>
        <end position="102"/>
    </location>
</feature>
<accession>A0A183CZI6</accession>
<feature type="transmembrane region" description="Helical" evidence="1">
    <location>
        <begin position="12"/>
        <end position="29"/>
    </location>
</feature>
<protein>
    <submittedName>
        <fullName evidence="4">O-antigen ligase family protein</fullName>
    </submittedName>
</protein>
<keyword evidence="3" id="KW-1185">Reference proteome</keyword>
<evidence type="ECO:0000313" key="3">
    <source>
        <dbReference type="Proteomes" id="UP000271098"/>
    </source>
</evidence>
<dbReference type="AlphaFoldDB" id="A0A183CZI6"/>
<gene>
    <name evidence="2" type="ORF">GPUH_LOCUS1877</name>
</gene>
<evidence type="ECO:0000313" key="2">
    <source>
        <dbReference type="EMBL" id="VDK31141.1"/>
    </source>
</evidence>
<dbReference type="OrthoDB" id="377083at2759"/>
<dbReference type="WBParaSite" id="GPUH_0000188201-mRNA-1">
    <property type="protein sequence ID" value="GPUH_0000188201-mRNA-1"/>
    <property type="gene ID" value="GPUH_0000188201"/>
</dbReference>
<name>A0A183CZI6_9BILA</name>
<evidence type="ECO:0000256" key="1">
    <source>
        <dbReference type="SAM" id="Phobius"/>
    </source>
</evidence>
<sequence length="201" mass="23479">MLDVLNRRNNDRKLVETTVFATVLFIILASRIKRRVAYINLLFLATVFTTLCWYSFRVSVAVWSLPVLLYSRFFDGTDQRYHLLQFWVICVCATLLFCFIVNHSSHSTTVHRKFFHLTVSLVCVTGIQYDFELIWLSAWLMLCVFAIVEASSEILKFVHFVFFFQRSLNVCSCNHARVKAHCPIGWLLLNSTHQFVVPARK</sequence>
<feature type="transmembrane region" description="Helical" evidence="1">
    <location>
        <begin position="137"/>
        <end position="158"/>
    </location>
</feature>
<evidence type="ECO:0000313" key="4">
    <source>
        <dbReference type="WBParaSite" id="GPUH_0000188201-mRNA-1"/>
    </source>
</evidence>
<organism evidence="4">
    <name type="scientific">Gongylonema pulchrum</name>
    <dbReference type="NCBI Taxonomy" id="637853"/>
    <lineage>
        <taxon>Eukaryota</taxon>
        <taxon>Metazoa</taxon>
        <taxon>Ecdysozoa</taxon>
        <taxon>Nematoda</taxon>
        <taxon>Chromadorea</taxon>
        <taxon>Rhabditida</taxon>
        <taxon>Spirurina</taxon>
        <taxon>Spiruromorpha</taxon>
        <taxon>Spiruroidea</taxon>
        <taxon>Gongylonematidae</taxon>
        <taxon>Gongylonema</taxon>
    </lineage>
</organism>
<feature type="transmembrane region" description="Helical" evidence="1">
    <location>
        <begin position="41"/>
        <end position="63"/>
    </location>
</feature>
<keyword evidence="1" id="KW-1133">Transmembrane helix</keyword>
<reference evidence="4" key="1">
    <citation type="submission" date="2016-06" db="UniProtKB">
        <authorList>
            <consortium name="WormBaseParasite"/>
        </authorList>
    </citation>
    <scope>IDENTIFICATION</scope>
</reference>
<dbReference type="EMBL" id="UYRT01002512">
    <property type="protein sequence ID" value="VDK31141.1"/>
    <property type="molecule type" value="Genomic_DNA"/>
</dbReference>
<proteinExistence type="predicted"/>
<dbReference type="Proteomes" id="UP000271098">
    <property type="component" value="Unassembled WGS sequence"/>
</dbReference>
<reference evidence="2 3" key="2">
    <citation type="submission" date="2018-11" db="EMBL/GenBank/DDBJ databases">
        <authorList>
            <consortium name="Pathogen Informatics"/>
        </authorList>
    </citation>
    <scope>NUCLEOTIDE SEQUENCE [LARGE SCALE GENOMIC DNA]</scope>
</reference>
<keyword evidence="1" id="KW-0812">Transmembrane</keyword>